<dbReference type="EMBL" id="CP126662">
    <property type="protein sequence ID" value="WKA05230.1"/>
    <property type="molecule type" value="Genomic_DNA"/>
</dbReference>
<dbReference type="InterPro" id="IPR023214">
    <property type="entry name" value="HAD_sf"/>
</dbReference>
<dbReference type="InterPro" id="IPR036412">
    <property type="entry name" value="HAD-like_sf"/>
</dbReference>
<dbReference type="InterPro" id="IPR041492">
    <property type="entry name" value="HAD_2"/>
</dbReference>
<evidence type="ECO:0000313" key="5">
    <source>
        <dbReference type="EMBL" id="WKA05230.1"/>
    </source>
</evidence>
<reference evidence="5 6" key="1">
    <citation type="journal article" date="2023" name="Hortic Res">
        <title>The complete reference genome for grapevine (Vitis vinifera L.) genetics and breeding.</title>
        <authorList>
            <person name="Shi X."/>
            <person name="Cao S."/>
            <person name="Wang X."/>
            <person name="Huang S."/>
            <person name="Wang Y."/>
            <person name="Liu Z."/>
            <person name="Liu W."/>
            <person name="Leng X."/>
            <person name="Peng Y."/>
            <person name="Wang N."/>
            <person name="Wang Y."/>
            <person name="Ma Z."/>
            <person name="Xu X."/>
            <person name="Zhang F."/>
            <person name="Xue H."/>
            <person name="Zhong H."/>
            <person name="Wang Y."/>
            <person name="Zhang K."/>
            <person name="Velt A."/>
            <person name="Avia K."/>
            <person name="Holtgrawe D."/>
            <person name="Grimplet J."/>
            <person name="Matus J.T."/>
            <person name="Ware D."/>
            <person name="Wu X."/>
            <person name="Wang H."/>
            <person name="Liu C."/>
            <person name="Fang Y."/>
            <person name="Rustenholz C."/>
            <person name="Cheng Z."/>
            <person name="Xiao H."/>
            <person name="Zhou Y."/>
        </authorList>
    </citation>
    <scope>NUCLEOTIDE SEQUENCE [LARGE SCALE GENOMIC DNA]</scope>
    <source>
        <strain evidence="6">cv. Pinot noir / PN40024</strain>
        <tissue evidence="5">Leaf</tissue>
    </source>
</reference>
<dbReference type="Gene3D" id="1.10.150.240">
    <property type="entry name" value="Putative phosphatase, domain 2"/>
    <property type="match status" value="1"/>
</dbReference>
<evidence type="ECO:0000313" key="6">
    <source>
        <dbReference type="Proteomes" id="UP001227230"/>
    </source>
</evidence>
<dbReference type="SFLD" id="SFLDG01129">
    <property type="entry name" value="C1.5:_HAD__Beta-PGM__Phosphata"/>
    <property type="match status" value="1"/>
</dbReference>
<proteinExistence type="predicted"/>
<evidence type="ECO:0000256" key="4">
    <source>
        <dbReference type="ARBA" id="ARBA00023277"/>
    </source>
</evidence>
<dbReference type="InterPro" id="IPR006439">
    <property type="entry name" value="HAD-SF_hydro_IA"/>
</dbReference>
<keyword evidence="4" id="KW-0119">Carbohydrate metabolism</keyword>
<name>A0ABY9DC44_VITVI</name>
<dbReference type="Pfam" id="PF13419">
    <property type="entry name" value="HAD_2"/>
    <property type="match status" value="1"/>
</dbReference>
<dbReference type="CDD" id="cd07505">
    <property type="entry name" value="HAD_BPGM-like"/>
    <property type="match status" value="1"/>
</dbReference>
<evidence type="ECO:0008006" key="7">
    <source>
        <dbReference type="Google" id="ProtNLM"/>
    </source>
</evidence>
<keyword evidence="6" id="KW-1185">Reference proteome</keyword>
<comment type="cofactor">
    <cofactor evidence="1">
        <name>Mg(2+)</name>
        <dbReference type="ChEBI" id="CHEBI:18420"/>
    </cofactor>
</comment>
<dbReference type="PANTHER" id="PTHR46193:SF18">
    <property type="entry name" value="HEXITOL PHOSPHATASE B"/>
    <property type="match status" value="1"/>
</dbReference>
<dbReference type="InterPro" id="IPR051600">
    <property type="entry name" value="Beta-PGM-like"/>
</dbReference>
<accession>A0ABY9DC44</accession>
<dbReference type="SUPFAM" id="SSF56784">
    <property type="entry name" value="HAD-like"/>
    <property type="match status" value="1"/>
</dbReference>
<dbReference type="SFLD" id="SFLDG01135">
    <property type="entry name" value="C1.5.6:_HAD__Beta-PGM__Phospha"/>
    <property type="match status" value="1"/>
</dbReference>
<dbReference type="Proteomes" id="UP001227230">
    <property type="component" value="Chromosome 15"/>
</dbReference>
<organism evidence="5 6">
    <name type="scientific">Vitis vinifera</name>
    <name type="common">Grape</name>
    <dbReference type="NCBI Taxonomy" id="29760"/>
    <lineage>
        <taxon>Eukaryota</taxon>
        <taxon>Viridiplantae</taxon>
        <taxon>Streptophyta</taxon>
        <taxon>Embryophyta</taxon>
        <taxon>Tracheophyta</taxon>
        <taxon>Spermatophyta</taxon>
        <taxon>Magnoliopsida</taxon>
        <taxon>eudicotyledons</taxon>
        <taxon>Gunneridae</taxon>
        <taxon>Pentapetalae</taxon>
        <taxon>rosids</taxon>
        <taxon>Vitales</taxon>
        <taxon>Vitaceae</taxon>
        <taxon>Viteae</taxon>
        <taxon>Vitis</taxon>
    </lineage>
</organism>
<sequence>MPSLLSSNFFLTTHLHKHPHFSLNFSGFYPTSYHPPRTSISCSAHSSKCSLSFLAPLEAILFDIDGTICDSDPLHYYAFRDMLQEVGFNGGVPITEEFFIETISGKHNVNLATILFPDWEPQRSQKILEDKEAYFRRLASEQLQPMNGLHKLCKWVEEQGLRRAAVTSAPRSNVELLIPMLGLLDFFETIVIGSDCERVKPFPDPYLKALQALKVSHKHTFVFEDSVSGIKAGVAAGMPVVGLAKRNPEKLLAAAGASFVIDDFDDPKLWGVLEELQRKPEVTTAT</sequence>
<dbReference type="InterPro" id="IPR023198">
    <property type="entry name" value="PGP-like_dom2"/>
</dbReference>
<dbReference type="NCBIfam" id="TIGR01509">
    <property type="entry name" value="HAD-SF-IA-v3"/>
    <property type="match status" value="1"/>
</dbReference>
<protein>
    <recommendedName>
        <fullName evidence="7">Haloacid dehalogenase-like hydrolase domain-containing protein Sgpp</fullName>
    </recommendedName>
</protein>
<keyword evidence="2" id="KW-0479">Metal-binding</keyword>
<evidence type="ECO:0000256" key="2">
    <source>
        <dbReference type="ARBA" id="ARBA00022723"/>
    </source>
</evidence>
<evidence type="ECO:0000256" key="1">
    <source>
        <dbReference type="ARBA" id="ARBA00001946"/>
    </source>
</evidence>
<evidence type="ECO:0000256" key="3">
    <source>
        <dbReference type="ARBA" id="ARBA00022842"/>
    </source>
</evidence>
<gene>
    <name evidence="5" type="ORF">VitviT2T_023208</name>
</gene>
<dbReference type="PANTHER" id="PTHR46193">
    <property type="entry name" value="6-PHOSPHOGLUCONATE PHOSPHATASE"/>
    <property type="match status" value="1"/>
</dbReference>
<keyword evidence="3" id="KW-0460">Magnesium</keyword>
<dbReference type="SFLD" id="SFLDS00003">
    <property type="entry name" value="Haloacid_Dehalogenase"/>
    <property type="match status" value="1"/>
</dbReference>
<dbReference type="Gene3D" id="3.40.50.1000">
    <property type="entry name" value="HAD superfamily/HAD-like"/>
    <property type="match status" value="1"/>
</dbReference>